<proteinExistence type="predicted"/>
<feature type="compositionally biased region" description="Polar residues" evidence="5">
    <location>
        <begin position="1431"/>
        <end position="1454"/>
    </location>
</feature>
<dbReference type="Pfam" id="PF23209">
    <property type="entry name" value="IDM1_C"/>
    <property type="match status" value="1"/>
</dbReference>
<dbReference type="InterPro" id="IPR000182">
    <property type="entry name" value="GNAT_dom"/>
</dbReference>
<evidence type="ECO:0000256" key="5">
    <source>
        <dbReference type="SAM" id="MobiDB-lite"/>
    </source>
</evidence>
<feature type="compositionally biased region" description="Basic and acidic residues" evidence="5">
    <location>
        <begin position="619"/>
        <end position="637"/>
    </location>
</feature>
<keyword evidence="3" id="KW-0862">Zinc</keyword>
<feature type="compositionally biased region" description="Basic and acidic residues" evidence="5">
    <location>
        <begin position="826"/>
        <end position="836"/>
    </location>
</feature>
<feature type="region of interest" description="Disordered" evidence="5">
    <location>
        <begin position="793"/>
        <end position="843"/>
    </location>
</feature>
<evidence type="ECO:0000256" key="1">
    <source>
        <dbReference type="ARBA" id="ARBA00004123"/>
    </source>
</evidence>
<feature type="region of interest" description="Disordered" evidence="5">
    <location>
        <begin position="1"/>
        <end position="47"/>
    </location>
</feature>
<dbReference type="Pfam" id="PF16135">
    <property type="entry name" value="TDBD"/>
    <property type="match status" value="1"/>
</dbReference>
<dbReference type="GO" id="GO:0016747">
    <property type="term" value="F:acyltransferase activity, transferring groups other than amino-acyl groups"/>
    <property type="evidence" value="ECO:0007669"/>
    <property type="project" value="InterPro"/>
</dbReference>
<keyword evidence="2" id="KW-0479">Metal-binding</keyword>
<dbReference type="InterPro" id="IPR042163">
    <property type="entry name" value="PHF12"/>
</dbReference>
<name>A0A6V7QXI7_ANACO</name>
<feature type="compositionally biased region" description="Polar residues" evidence="5">
    <location>
        <begin position="1465"/>
        <end position="1486"/>
    </location>
</feature>
<sequence>MSSPEGGSDWEAEEEKRHKASSNNPNRTLLAEENGSISTARKRRRKDWRACADDIAAGRRRVLRSDVAKLKAEVDTAKERALQEGYNRDNGNFDVSEWNGMDWVKFGEDVEVANMEILKPVVAKQKEVVEIIASRKNVVEAADVHALETGEEAESAKRRIVQEGDDRKGKDTGELPDGIHQDGDNRVHVERKLTVEIRCESSEIGIMSLDVAEHSEDVHAGGKEVADKFMEHEPEVEEGNSQLHIKREEEAESKKKVEHTEIDVKKVTEDAHADRKRRTEETASGAAITLGSILKHIKCDIKVKLNKEGGKKSDVSKQTIEPDTRGEDPKEVGAFRKNHKKHNSLANKRNDIHGSSSKEVKTEKRITRSAFAKQRENAEAANKNPIGTCDLDKTEITEDAVPIDKQKENGSTFCRSNGIHPVELPEEFNLEKKWVIEKDGVHERQKSYYNAGCLLGDETSGADHTSCVEIMEYDDNTVKKGIAKPNAVERQTNRVLVNGEEMQGSETDASEQHVRVSGHGRRRDGILDPEFSRKKIKTESCNGKVEQTEECSGKKLKYDTLKVEKTGVVTRSSQKNFKMAQYKETHDLDSEEEDIGSSRHKILKGHSRGGVHMALTSSKKVEGSEKARILRKDEGRRKYSGQKVGGQTMSNRLGLRKSNKVRGKSKSSSQKVERVTPSPSKQNNATSSRNLAKQKVRDEIKNMLLSAGWQIDMRPRHGRDYLDAVYIPPQGPGSYWSITKAYYVFLSQLRDAKNDKGKKSPSKTSRGSRRGSTFSPIPEELISMLKRNVVNKRRSKEKLAKIKKKSGGNGKKSKKKRNKKHPNVKNSKDDAEDSKGSKSIRGKCRKRKGGCTLLIRGFNQEAETGTDTYVPYVGKRTILSWILDMETAPANSKVKYMDSKHTKVLLEGLITREGINCSCCDKVLTLSEFETHAGSELGQPYQNIFVEEVGLNLLQCMLNAWQKQDNSEHRGFYTISTDGEDPNDDTCGICGDGGDLICCDTCPSTFHMNCLGIKVCYYLCLANHSFSTEEYFPLFPPFAQHIFNLGHFLILMFKKLLDSIFHYLLVPSVRKNFTKHVLLSWIACPTVPAVQAFHSVVQVAKSYFFNSLTLLDLVHIQFKDAKLGHFFYAEKLFEGLQNLLGVKNDLEAGFSWRLLQRLDEDSTETISGIDQVAECNSKIAVALAVMDECFLPIIDQRSGINLIRNVIYNCGSNFVRLNFCGFYTIILEQGDEIISAASLRFHGTKLAEMPFIGTRNMYRRQGMCRRLLSGIESILSSLGVEKLVIPAISELIDTWTGVFGFRPLEGSQVEEIKSISMLVFPHTGLLEKQLLKKDSTGKCEPAEEADNIVAENEHHQIPDMSNGTCSFAGSEPKSTKVIIESKDETKDTMINDHVHSNGGLSFESLQAAHKRSSDKATCKDSVLHTQTVYRDSSVQSEPDSNGAFNPTDTMQNSKPEVCRDGGKSVLTQEQPEAQLTSSDATGSLEN</sequence>
<feature type="region of interest" description="Disordered" evidence="5">
    <location>
        <begin position="501"/>
        <end position="526"/>
    </location>
</feature>
<feature type="compositionally biased region" description="Basic residues" evidence="5">
    <location>
        <begin position="793"/>
        <end position="823"/>
    </location>
</feature>
<dbReference type="Gene3D" id="3.30.40.10">
    <property type="entry name" value="Zinc/RING finger domain, C3HC4 (zinc finger)"/>
    <property type="match status" value="1"/>
</dbReference>
<evidence type="ECO:0000313" key="7">
    <source>
        <dbReference type="EMBL" id="CAD1847883.1"/>
    </source>
</evidence>
<organism evidence="7">
    <name type="scientific">Ananas comosus var. bracteatus</name>
    <name type="common">red pineapple</name>
    <dbReference type="NCBI Taxonomy" id="296719"/>
    <lineage>
        <taxon>Eukaryota</taxon>
        <taxon>Viridiplantae</taxon>
        <taxon>Streptophyta</taxon>
        <taxon>Embryophyta</taxon>
        <taxon>Tracheophyta</taxon>
        <taxon>Spermatophyta</taxon>
        <taxon>Magnoliopsida</taxon>
        <taxon>Liliopsida</taxon>
        <taxon>Poales</taxon>
        <taxon>Bromeliaceae</taxon>
        <taxon>Bromelioideae</taxon>
        <taxon>Ananas</taxon>
    </lineage>
</organism>
<feature type="domain" description="N-acetyltransferase" evidence="6">
    <location>
        <begin position="1167"/>
        <end position="1332"/>
    </location>
</feature>
<feature type="region of interest" description="Disordered" evidence="5">
    <location>
        <begin position="602"/>
        <end position="695"/>
    </location>
</feature>
<dbReference type="InterPro" id="IPR013083">
    <property type="entry name" value="Znf_RING/FYVE/PHD"/>
</dbReference>
<dbReference type="InterPro" id="IPR056511">
    <property type="entry name" value="IDM1_C"/>
</dbReference>
<dbReference type="InterPro" id="IPR032308">
    <property type="entry name" value="TDBD"/>
</dbReference>
<feature type="region of interest" description="Disordered" evidence="5">
    <location>
        <begin position="162"/>
        <end position="183"/>
    </location>
</feature>
<evidence type="ECO:0000259" key="6">
    <source>
        <dbReference type="PROSITE" id="PS51186"/>
    </source>
</evidence>
<dbReference type="PROSITE" id="PS51186">
    <property type="entry name" value="GNAT"/>
    <property type="match status" value="1"/>
</dbReference>
<dbReference type="SUPFAM" id="SSF57903">
    <property type="entry name" value="FYVE/PHD zinc finger"/>
    <property type="match status" value="1"/>
</dbReference>
<dbReference type="InterPro" id="IPR054292">
    <property type="entry name" value="DUF7028"/>
</dbReference>
<dbReference type="GO" id="GO:0008270">
    <property type="term" value="F:zinc ion binding"/>
    <property type="evidence" value="ECO:0007669"/>
    <property type="project" value="UniProtKB-KW"/>
</dbReference>
<dbReference type="GO" id="GO:0006357">
    <property type="term" value="P:regulation of transcription by RNA polymerase II"/>
    <property type="evidence" value="ECO:0007669"/>
    <property type="project" value="TreeGrafter"/>
</dbReference>
<dbReference type="CDD" id="cd04301">
    <property type="entry name" value="NAT_SF"/>
    <property type="match status" value="1"/>
</dbReference>
<evidence type="ECO:0000256" key="4">
    <source>
        <dbReference type="ARBA" id="ARBA00023242"/>
    </source>
</evidence>
<accession>A0A6V7QXI7</accession>
<feature type="region of interest" description="Disordered" evidence="5">
    <location>
        <begin position="753"/>
        <end position="778"/>
    </location>
</feature>
<dbReference type="PANTHER" id="PTHR46309">
    <property type="entry name" value="PHD FINGER PROTEIN 12"/>
    <property type="match status" value="1"/>
</dbReference>
<feature type="region of interest" description="Disordered" evidence="5">
    <location>
        <begin position="308"/>
        <end position="364"/>
    </location>
</feature>
<evidence type="ECO:0000256" key="2">
    <source>
        <dbReference type="ARBA" id="ARBA00022771"/>
    </source>
</evidence>
<dbReference type="GO" id="GO:0005634">
    <property type="term" value="C:nucleus"/>
    <property type="evidence" value="ECO:0007669"/>
    <property type="project" value="UniProtKB-SubCell"/>
</dbReference>
<feature type="compositionally biased region" description="Polar residues" evidence="5">
    <location>
        <begin position="677"/>
        <end position="691"/>
    </location>
</feature>
<protein>
    <recommendedName>
        <fullName evidence="6">N-acetyltransferase domain-containing protein</fullName>
    </recommendedName>
</protein>
<evidence type="ECO:0000256" key="3">
    <source>
        <dbReference type="ARBA" id="ARBA00022833"/>
    </source>
</evidence>
<keyword evidence="4" id="KW-0539">Nucleus</keyword>
<dbReference type="SUPFAM" id="SSF55729">
    <property type="entry name" value="Acyl-CoA N-acyltransferases (Nat)"/>
    <property type="match status" value="1"/>
</dbReference>
<feature type="compositionally biased region" description="Basic and acidic residues" evidence="5">
    <location>
        <begin position="308"/>
        <end position="334"/>
    </location>
</feature>
<dbReference type="InterPro" id="IPR016181">
    <property type="entry name" value="Acyl_CoA_acyltransferase"/>
</dbReference>
<dbReference type="InterPro" id="IPR011011">
    <property type="entry name" value="Znf_FYVE_PHD"/>
</dbReference>
<feature type="compositionally biased region" description="Basic and acidic residues" evidence="5">
    <location>
        <begin position="348"/>
        <end position="364"/>
    </location>
</feature>
<feature type="compositionally biased region" description="Low complexity" evidence="5">
    <location>
        <begin position="762"/>
        <end position="776"/>
    </location>
</feature>
<dbReference type="Pfam" id="PF22970">
    <property type="entry name" value="DUF7028"/>
    <property type="match status" value="1"/>
</dbReference>
<feature type="region of interest" description="Disordered" evidence="5">
    <location>
        <begin position="1431"/>
        <end position="1486"/>
    </location>
</feature>
<gene>
    <name evidence="7" type="ORF">CB5_LOCUS31094</name>
</gene>
<reference evidence="7" key="1">
    <citation type="submission" date="2020-07" db="EMBL/GenBank/DDBJ databases">
        <authorList>
            <person name="Lin J."/>
        </authorList>
    </citation>
    <scope>NUCLEOTIDE SEQUENCE</scope>
</reference>
<dbReference type="EMBL" id="CAJEUB010000062">
    <property type="protein sequence ID" value="CAD1847883.1"/>
    <property type="molecule type" value="Genomic_DNA"/>
</dbReference>
<comment type="subcellular location">
    <subcellularLocation>
        <location evidence="1">Nucleus</location>
    </subcellularLocation>
</comment>
<feature type="compositionally biased region" description="Basic residues" evidence="5">
    <location>
        <begin position="654"/>
        <end position="665"/>
    </location>
</feature>
<dbReference type="PANTHER" id="PTHR46309:SF1">
    <property type="entry name" value="PHD FINGER PROTEIN 12"/>
    <property type="match status" value="1"/>
</dbReference>
<keyword evidence="2" id="KW-0863">Zinc-finger</keyword>
<dbReference type="GO" id="GO:0003714">
    <property type="term" value="F:transcription corepressor activity"/>
    <property type="evidence" value="ECO:0007669"/>
    <property type="project" value="InterPro"/>
</dbReference>